<protein>
    <submittedName>
        <fullName evidence="2">NADPH-dependent ferric siderophore reductase</fullName>
    </submittedName>
</protein>
<evidence type="ECO:0000313" key="3">
    <source>
        <dbReference type="Proteomes" id="UP000578819"/>
    </source>
</evidence>
<dbReference type="InterPro" id="IPR039261">
    <property type="entry name" value="FNR_nucleotide-bd"/>
</dbReference>
<dbReference type="InterPro" id="IPR013113">
    <property type="entry name" value="SIP_FAD-bd"/>
</dbReference>
<name>A0A7W7WST4_9ACTN</name>
<keyword evidence="3" id="KW-1185">Reference proteome</keyword>
<dbReference type="InterPro" id="IPR017938">
    <property type="entry name" value="Riboflavin_synthase-like_b-brl"/>
</dbReference>
<dbReference type="Gene3D" id="3.40.50.80">
    <property type="entry name" value="Nucleotide-binding domain of ferredoxin-NADP reductase (FNR) module"/>
    <property type="match status" value="1"/>
</dbReference>
<evidence type="ECO:0000259" key="1">
    <source>
        <dbReference type="PROSITE" id="PS51384"/>
    </source>
</evidence>
<dbReference type="Pfam" id="PF04954">
    <property type="entry name" value="SIP"/>
    <property type="match status" value="1"/>
</dbReference>
<reference evidence="2 3" key="1">
    <citation type="submission" date="2020-08" db="EMBL/GenBank/DDBJ databases">
        <title>Sequencing the genomes of 1000 actinobacteria strains.</title>
        <authorList>
            <person name="Klenk H.-P."/>
        </authorList>
    </citation>
    <scope>NUCLEOTIDE SEQUENCE [LARGE SCALE GENOMIC DNA]</scope>
    <source>
        <strain evidence="2 3">DSM 45886</strain>
    </source>
</reference>
<dbReference type="RefSeq" id="WP_184537807.1">
    <property type="nucleotide sequence ID" value="NZ_JACHJW010000001.1"/>
</dbReference>
<feature type="domain" description="FAD-binding FR-type" evidence="1">
    <location>
        <begin position="15"/>
        <end position="140"/>
    </location>
</feature>
<dbReference type="SUPFAM" id="SSF63380">
    <property type="entry name" value="Riboflavin synthase domain-like"/>
    <property type="match status" value="1"/>
</dbReference>
<accession>A0A7W7WST4</accession>
<dbReference type="PANTHER" id="PTHR30157">
    <property type="entry name" value="FERRIC REDUCTASE, NADPH-DEPENDENT"/>
    <property type="match status" value="1"/>
</dbReference>
<dbReference type="Proteomes" id="UP000578819">
    <property type="component" value="Unassembled WGS sequence"/>
</dbReference>
<dbReference type="Gene3D" id="2.40.30.10">
    <property type="entry name" value="Translation factors"/>
    <property type="match status" value="1"/>
</dbReference>
<dbReference type="GO" id="GO:0016491">
    <property type="term" value="F:oxidoreductase activity"/>
    <property type="evidence" value="ECO:0007669"/>
    <property type="project" value="InterPro"/>
</dbReference>
<proteinExistence type="predicted"/>
<evidence type="ECO:0000313" key="2">
    <source>
        <dbReference type="EMBL" id="MBB4961937.1"/>
    </source>
</evidence>
<dbReference type="PROSITE" id="PS51384">
    <property type="entry name" value="FAD_FR"/>
    <property type="match status" value="1"/>
</dbReference>
<dbReference type="PANTHER" id="PTHR30157:SF0">
    <property type="entry name" value="NADPH-DEPENDENT FERRIC-CHELATE REDUCTASE"/>
    <property type="match status" value="1"/>
</dbReference>
<gene>
    <name evidence="2" type="ORF">FHR38_005670</name>
</gene>
<dbReference type="EMBL" id="JACHJW010000001">
    <property type="protein sequence ID" value="MBB4961937.1"/>
    <property type="molecule type" value="Genomic_DNA"/>
</dbReference>
<dbReference type="InterPro" id="IPR007037">
    <property type="entry name" value="SIP_rossman_dom"/>
</dbReference>
<dbReference type="CDD" id="cd06193">
    <property type="entry name" value="siderophore_interacting"/>
    <property type="match status" value="1"/>
</dbReference>
<organism evidence="2 3">
    <name type="scientific">Micromonospora polyrhachis</name>
    <dbReference type="NCBI Taxonomy" id="1282883"/>
    <lineage>
        <taxon>Bacteria</taxon>
        <taxon>Bacillati</taxon>
        <taxon>Actinomycetota</taxon>
        <taxon>Actinomycetes</taxon>
        <taxon>Micromonosporales</taxon>
        <taxon>Micromonosporaceae</taxon>
        <taxon>Micromonospora</taxon>
    </lineage>
</organism>
<dbReference type="AlphaFoldDB" id="A0A7W7WST4"/>
<dbReference type="InterPro" id="IPR039374">
    <property type="entry name" value="SIP_fam"/>
</dbReference>
<sequence>MTVPTREIKLVRHDLTPRLLEVARVTRITPRMARVTLTGEALDGFAYAAPEDHVKVFFPAPGEQLPVMPILGPNGIVPTPAGQPLPIFRDYTVRYVRPQQRELDIDFALHGHGPGGTWAAQVKPGDKVGVLGPRGSHLNPMNFDWYLLAGDETALPAIGAWLEQLPTGVAAYVFIEVADQAEEQPLPTAADATVVWLHRDGADGRNLLDEAIRDIQLPGGDGYVWVAGEAGNLKSIRRYLRGLGLPRDWVDVDGYWKRGVVNLDHHAADEDE</sequence>
<dbReference type="InterPro" id="IPR017927">
    <property type="entry name" value="FAD-bd_FR_type"/>
</dbReference>
<comment type="caution">
    <text evidence="2">The sequence shown here is derived from an EMBL/GenBank/DDBJ whole genome shotgun (WGS) entry which is preliminary data.</text>
</comment>
<dbReference type="Pfam" id="PF08021">
    <property type="entry name" value="FAD_binding_9"/>
    <property type="match status" value="1"/>
</dbReference>